<dbReference type="EMBL" id="JXXE01000362">
    <property type="protein sequence ID" value="KIZ40326.1"/>
    <property type="molecule type" value="Genomic_DNA"/>
</dbReference>
<protein>
    <submittedName>
        <fullName evidence="2">Uncharacterized protein</fullName>
    </submittedName>
</protein>
<dbReference type="PATRIC" id="fig|1076.23.peg.3916"/>
<name>A0A0D7EI48_RHOPL</name>
<evidence type="ECO:0000313" key="2">
    <source>
        <dbReference type="EMBL" id="KIZ40326.1"/>
    </source>
</evidence>
<feature type="region of interest" description="Disordered" evidence="1">
    <location>
        <begin position="40"/>
        <end position="110"/>
    </location>
</feature>
<feature type="compositionally biased region" description="Basic and acidic residues" evidence="1">
    <location>
        <begin position="75"/>
        <end position="88"/>
    </location>
</feature>
<accession>A0A0D7EI48</accession>
<dbReference type="Proteomes" id="UP000032515">
    <property type="component" value="Unassembled WGS sequence"/>
</dbReference>
<proteinExistence type="predicted"/>
<evidence type="ECO:0000313" key="3">
    <source>
        <dbReference type="Proteomes" id="UP000032515"/>
    </source>
</evidence>
<evidence type="ECO:0000256" key="1">
    <source>
        <dbReference type="SAM" id="MobiDB-lite"/>
    </source>
</evidence>
<gene>
    <name evidence="2" type="ORF">OO17_17985</name>
</gene>
<dbReference type="AlphaFoldDB" id="A0A0D7EI48"/>
<organism evidence="2 3">
    <name type="scientific">Rhodopseudomonas palustris</name>
    <dbReference type="NCBI Taxonomy" id="1076"/>
    <lineage>
        <taxon>Bacteria</taxon>
        <taxon>Pseudomonadati</taxon>
        <taxon>Pseudomonadota</taxon>
        <taxon>Alphaproteobacteria</taxon>
        <taxon>Hyphomicrobiales</taxon>
        <taxon>Nitrobacteraceae</taxon>
        <taxon>Rhodopseudomonas</taxon>
    </lineage>
</organism>
<reference evidence="2 3" key="1">
    <citation type="submission" date="2014-11" db="EMBL/GenBank/DDBJ databases">
        <title>Genomics and ecophysiology of heterotrophic nitrogen fixing bacteria isolated from estuarine surface water.</title>
        <authorList>
            <person name="Bentzon-Tilia M."/>
            <person name="Severin I."/>
            <person name="Hansen L.H."/>
            <person name="Riemann L."/>
        </authorList>
    </citation>
    <scope>NUCLEOTIDE SEQUENCE [LARGE SCALE GENOMIC DNA]</scope>
    <source>
        <strain evidence="2 3">BAL398</strain>
    </source>
</reference>
<comment type="caution">
    <text evidence="2">The sequence shown here is derived from an EMBL/GenBank/DDBJ whole genome shotgun (WGS) entry which is preliminary data.</text>
</comment>
<feature type="compositionally biased region" description="Low complexity" evidence="1">
    <location>
        <begin position="42"/>
        <end position="55"/>
    </location>
</feature>
<sequence>MNKRRRANFTSRPDIAALGRRGGLLFMTIRRHGAMMIGAMQSKDSMMSSISSVTSSPPPKPVKATEPQRPAVKADTADKDADKVKDASRTPPAQPAPLPPGQGTRVNIFA</sequence>